<evidence type="ECO:0000256" key="1">
    <source>
        <dbReference type="SAM" id="SignalP"/>
    </source>
</evidence>
<keyword evidence="1" id="KW-0732">Signal</keyword>
<feature type="chain" id="PRO_5045615933" evidence="1">
    <location>
        <begin position="23"/>
        <end position="280"/>
    </location>
</feature>
<comment type="caution">
    <text evidence="3">The sequence shown here is derived from an EMBL/GenBank/DDBJ whole genome shotgun (WGS) entry which is preliminary data.</text>
</comment>
<dbReference type="RefSeq" id="WP_380869402.1">
    <property type="nucleotide sequence ID" value="NZ_JBHUMA010000006.1"/>
</dbReference>
<evidence type="ECO:0000313" key="3">
    <source>
        <dbReference type="EMBL" id="MFD2599276.1"/>
    </source>
</evidence>
<organism evidence="3 4">
    <name type="scientific">Sphingobacterium corticis</name>
    <dbReference type="NCBI Taxonomy" id="1812823"/>
    <lineage>
        <taxon>Bacteria</taxon>
        <taxon>Pseudomonadati</taxon>
        <taxon>Bacteroidota</taxon>
        <taxon>Sphingobacteriia</taxon>
        <taxon>Sphingobacteriales</taxon>
        <taxon>Sphingobacteriaceae</taxon>
        <taxon>Sphingobacterium</taxon>
    </lineage>
</organism>
<feature type="signal peptide" evidence="1">
    <location>
        <begin position="1"/>
        <end position="22"/>
    </location>
</feature>
<dbReference type="SUPFAM" id="SSF53807">
    <property type="entry name" value="Helical backbone' metal receptor"/>
    <property type="match status" value="1"/>
</dbReference>
<dbReference type="PROSITE" id="PS50983">
    <property type="entry name" value="FE_B12_PBP"/>
    <property type="match status" value="1"/>
</dbReference>
<dbReference type="PANTHER" id="PTHR30535:SF4">
    <property type="entry name" value="HEMIN-BINDING PERIPLASMIC PROTEIN HMUT"/>
    <property type="match status" value="1"/>
</dbReference>
<name>A0ABW5NKN8_9SPHI</name>
<dbReference type="InterPro" id="IPR050902">
    <property type="entry name" value="ABC_Transporter_SBP"/>
</dbReference>
<dbReference type="Gene3D" id="3.40.50.1980">
    <property type="entry name" value="Nitrogenase molybdenum iron protein domain"/>
    <property type="match status" value="2"/>
</dbReference>
<dbReference type="EMBL" id="JBHUMA010000006">
    <property type="protein sequence ID" value="MFD2599276.1"/>
    <property type="molecule type" value="Genomic_DNA"/>
</dbReference>
<keyword evidence="4" id="KW-1185">Reference proteome</keyword>
<dbReference type="InterPro" id="IPR002491">
    <property type="entry name" value="ABC_transptr_periplasmic_BD"/>
</dbReference>
<sequence>MRQIIILCVTISSSISLSFAQAKRIVTLGAALSETVHALGAGARIVAVDVTSEYPTVIKQKPRVSKDRTVSLEGLLSFKPDLILTPPNELTAETIRKLKQLGVRVVTINQEYSVKGAQRFIQEVGTSIGMQDAGAKLAAKTAKETQEALASLKKSNQKPKVLFIYAQGVGLMSVAGKASQLDAIISLAGGKNAIQEFSDFKPYSTEALIKANPDALLLFDFGTSSLGGANAVLRMPGMSMTKAGKQKRIISMDGPLLVNFSTRLPIAIRELNKKLYPSAP</sequence>
<reference evidence="4" key="1">
    <citation type="journal article" date="2019" name="Int. J. Syst. Evol. Microbiol.">
        <title>The Global Catalogue of Microorganisms (GCM) 10K type strain sequencing project: providing services to taxonomists for standard genome sequencing and annotation.</title>
        <authorList>
            <consortium name="The Broad Institute Genomics Platform"/>
            <consortium name="The Broad Institute Genome Sequencing Center for Infectious Disease"/>
            <person name="Wu L."/>
            <person name="Ma J."/>
        </authorList>
    </citation>
    <scope>NUCLEOTIDE SEQUENCE [LARGE SCALE GENOMIC DNA]</scope>
    <source>
        <strain evidence="4">KCTC 42248</strain>
    </source>
</reference>
<evidence type="ECO:0000313" key="4">
    <source>
        <dbReference type="Proteomes" id="UP001597393"/>
    </source>
</evidence>
<evidence type="ECO:0000259" key="2">
    <source>
        <dbReference type="PROSITE" id="PS50983"/>
    </source>
</evidence>
<gene>
    <name evidence="3" type="ORF">ACFSQ3_09950</name>
</gene>
<dbReference type="Pfam" id="PF01497">
    <property type="entry name" value="Peripla_BP_2"/>
    <property type="match status" value="1"/>
</dbReference>
<feature type="domain" description="Fe/B12 periplasmic-binding" evidence="2">
    <location>
        <begin position="24"/>
        <end position="279"/>
    </location>
</feature>
<proteinExistence type="predicted"/>
<dbReference type="Proteomes" id="UP001597393">
    <property type="component" value="Unassembled WGS sequence"/>
</dbReference>
<dbReference type="PANTHER" id="PTHR30535">
    <property type="entry name" value="VITAMIN B12-BINDING PROTEIN"/>
    <property type="match status" value="1"/>
</dbReference>
<accession>A0ABW5NKN8</accession>
<protein>
    <submittedName>
        <fullName evidence="3">Hemin ABC transporter substrate-binding protein</fullName>
    </submittedName>
</protein>